<feature type="chain" id="PRO_5014753643" description="3-keto-alpha-glucoside-1,2-lyase/3-keto-2-hydroxy-glucal hydratase domain-containing protein" evidence="1">
    <location>
        <begin position="23"/>
        <end position="225"/>
    </location>
</feature>
<dbReference type="EMBL" id="PFMR01000036">
    <property type="protein sequence ID" value="PIZ18105.1"/>
    <property type="molecule type" value="Genomic_DNA"/>
</dbReference>
<evidence type="ECO:0000313" key="4">
    <source>
        <dbReference type="Proteomes" id="UP000229307"/>
    </source>
</evidence>
<sequence length="225" mass="24711">MRKRLAGILVLSLCSLWLRCFAADAPLFSDDFKKYAKGSDGSPAWTVEGGEAAVTADGYEVKNSGNDGWNVVGVSAGKEDWADYSLSCKLKMTSPGADWRDGVWIGIRYMDEMNLYTIAFYARGIFIHKMSEGVGTNDDTPLKIAEGENLTLRDAKWHDLKITAVKNVITISLDGKEVLKAEDKDWNEAPYVAKGKIVLGARKWTNSTSDCVAVFKDVVVEKAGK</sequence>
<dbReference type="Pfam" id="PF06439">
    <property type="entry name" value="3keto-disac_hyd"/>
    <property type="match status" value="1"/>
</dbReference>
<name>A0A2M7SEZ0_9BACT</name>
<dbReference type="SUPFAM" id="SSF49899">
    <property type="entry name" value="Concanavalin A-like lectins/glucanases"/>
    <property type="match status" value="1"/>
</dbReference>
<dbReference type="Gene3D" id="2.60.120.560">
    <property type="entry name" value="Exo-inulinase, domain 1"/>
    <property type="match status" value="1"/>
</dbReference>
<dbReference type="GO" id="GO:0016787">
    <property type="term" value="F:hydrolase activity"/>
    <property type="evidence" value="ECO:0007669"/>
    <property type="project" value="InterPro"/>
</dbReference>
<dbReference type="InterPro" id="IPR010496">
    <property type="entry name" value="AL/BT2_dom"/>
</dbReference>
<dbReference type="AlphaFoldDB" id="A0A2M7SEZ0"/>
<evidence type="ECO:0000256" key="1">
    <source>
        <dbReference type="SAM" id="SignalP"/>
    </source>
</evidence>
<accession>A0A2M7SEZ0</accession>
<dbReference type="InterPro" id="IPR013320">
    <property type="entry name" value="ConA-like_dom_sf"/>
</dbReference>
<reference evidence="4" key="1">
    <citation type="submission" date="2017-09" db="EMBL/GenBank/DDBJ databases">
        <title>Depth-based differentiation of microbial function through sediment-hosted aquifers and enrichment of novel symbionts in the deep terrestrial subsurface.</title>
        <authorList>
            <person name="Probst A.J."/>
            <person name="Ladd B."/>
            <person name="Jarett J.K."/>
            <person name="Geller-Mcgrath D.E."/>
            <person name="Sieber C.M.K."/>
            <person name="Emerson J.B."/>
            <person name="Anantharaman K."/>
            <person name="Thomas B.C."/>
            <person name="Malmstrom R."/>
            <person name="Stieglmeier M."/>
            <person name="Klingl A."/>
            <person name="Woyke T."/>
            <person name="Ryan C.M."/>
            <person name="Banfield J.F."/>
        </authorList>
    </citation>
    <scope>NUCLEOTIDE SEQUENCE [LARGE SCALE GENOMIC DNA]</scope>
</reference>
<keyword evidence="1" id="KW-0732">Signal</keyword>
<gene>
    <name evidence="3" type="ORF">COY52_01165</name>
</gene>
<evidence type="ECO:0000259" key="2">
    <source>
        <dbReference type="Pfam" id="PF06439"/>
    </source>
</evidence>
<comment type="caution">
    <text evidence="3">The sequence shown here is derived from an EMBL/GenBank/DDBJ whole genome shotgun (WGS) entry which is preliminary data.</text>
</comment>
<feature type="domain" description="3-keto-alpha-glucoside-1,2-lyase/3-keto-2-hydroxy-glucal hydratase" evidence="2">
    <location>
        <begin position="45"/>
        <end position="200"/>
    </location>
</feature>
<evidence type="ECO:0000313" key="3">
    <source>
        <dbReference type="EMBL" id="PIZ18105.1"/>
    </source>
</evidence>
<proteinExistence type="predicted"/>
<dbReference type="Proteomes" id="UP000229307">
    <property type="component" value="Unassembled WGS sequence"/>
</dbReference>
<organism evidence="3 4">
    <name type="scientific">Candidatus Desantisbacteria bacterium CG_4_10_14_0_8_um_filter_48_22</name>
    <dbReference type="NCBI Taxonomy" id="1974543"/>
    <lineage>
        <taxon>Bacteria</taxon>
        <taxon>Candidatus Desantisiibacteriota</taxon>
    </lineage>
</organism>
<feature type="signal peptide" evidence="1">
    <location>
        <begin position="1"/>
        <end position="22"/>
    </location>
</feature>
<protein>
    <recommendedName>
        <fullName evidence="2">3-keto-alpha-glucoside-1,2-lyase/3-keto-2-hydroxy-glucal hydratase domain-containing protein</fullName>
    </recommendedName>
</protein>